<protein>
    <submittedName>
        <fullName evidence="3">Uncharacterized protein</fullName>
    </submittedName>
</protein>
<dbReference type="EMBL" id="CP046147">
    <property type="protein sequence ID" value="WFG39798.1"/>
    <property type="molecule type" value="Genomic_DNA"/>
</dbReference>
<reference evidence="4 5" key="1">
    <citation type="submission" date="2019-11" db="EMBL/GenBank/DDBJ databases">
        <authorList>
            <person name="Cho J.-C."/>
        </authorList>
    </citation>
    <scope>NUCLEOTIDE SEQUENCE [LARGE SCALE GENOMIC DNA]</scope>
    <source>
        <strain evidence="3 4">JH1073</strain>
        <strain evidence="2 5">JH702</strain>
    </source>
</reference>
<dbReference type="Proteomes" id="UP001321249">
    <property type="component" value="Unassembled WGS sequence"/>
</dbReference>
<evidence type="ECO:0000256" key="1">
    <source>
        <dbReference type="SAM" id="SignalP"/>
    </source>
</evidence>
<evidence type="ECO:0000313" key="3">
    <source>
        <dbReference type="EMBL" id="WFG39798.1"/>
    </source>
</evidence>
<proteinExistence type="predicted"/>
<sequence length="222" mass="23920">MSRLFVLLPILTLVLTACWVASESGEAATPVITLGGATETPNLPGHAGAPLYADTLIDSDIDADIVVVGYVVVDSKSARLCGALAESLPPQCGPTRIIGIDDLDLEFKEAQGVRWTEHHVTLWGHYVDGMLTIIDGDPPSDVVIPSETSVSGTLWIRSGDDVRLCEVMAASIPPLCSAPYLTVIGLPDDEREYLQEYDDIQWSAGPRNLRGHIIDDVLIMDQ</sequence>
<evidence type="ECO:0000313" key="5">
    <source>
        <dbReference type="Proteomes" id="UP001321249"/>
    </source>
</evidence>
<accession>A0AAJ5ZKE5</accession>
<name>A0AAJ5ZKE5_9CHLR</name>
<keyword evidence="1" id="KW-0732">Signal</keyword>
<dbReference type="AlphaFoldDB" id="A0AAJ5ZKE5"/>
<feature type="chain" id="PRO_5042469962" evidence="1">
    <location>
        <begin position="22"/>
        <end position="222"/>
    </location>
</feature>
<evidence type="ECO:0000313" key="2">
    <source>
        <dbReference type="EMBL" id="MDG0868137.1"/>
    </source>
</evidence>
<reference evidence="3" key="2">
    <citation type="journal article" date="2023" name="Nat. Commun.">
        <title>Cultivation of marine bacteria of the SAR202 clade.</title>
        <authorList>
            <person name="Lim Y."/>
            <person name="Seo J.H."/>
            <person name="Giovannoni S.J."/>
            <person name="Kang I."/>
            <person name="Cho J.C."/>
        </authorList>
    </citation>
    <scope>NUCLEOTIDE SEQUENCE</scope>
    <source>
        <strain evidence="3">JH1073</strain>
    </source>
</reference>
<dbReference type="Proteomes" id="UP001219901">
    <property type="component" value="Chromosome"/>
</dbReference>
<evidence type="ECO:0000313" key="4">
    <source>
        <dbReference type="Proteomes" id="UP001219901"/>
    </source>
</evidence>
<keyword evidence="4" id="KW-1185">Reference proteome</keyword>
<feature type="signal peptide" evidence="1">
    <location>
        <begin position="1"/>
        <end position="21"/>
    </location>
</feature>
<organism evidence="3 4">
    <name type="scientific">Candidatus Lucifugimonas marina</name>
    <dbReference type="NCBI Taxonomy" id="3038979"/>
    <lineage>
        <taxon>Bacteria</taxon>
        <taxon>Bacillati</taxon>
        <taxon>Chloroflexota</taxon>
        <taxon>Dehalococcoidia</taxon>
        <taxon>SAR202 cluster</taxon>
        <taxon>Candidatus Lucifugimonadales</taxon>
        <taxon>Candidatus Lucifugimonadaceae</taxon>
        <taxon>Candidatus Lucifugimonas</taxon>
    </lineage>
</organism>
<dbReference type="PROSITE" id="PS51257">
    <property type="entry name" value="PROKAR_LIPOPROTEIN"/>
    <property type="match status" value="1"/>
</dbReference>
<dbReference type="RefSeq" id="WP_342827235.1">
    <property type="nucleotide sequence ID" value="NZ_CP046146.1"/>
</dbReference>
<reference evidence="4" key="3">
    <citation type="submission" date="2023-06" db="EMBL/GenBank/DDBJ databases">
        <title>Pangenomics reveal diversification of enzyme families and niche specialization in globally abundant SAR202 bacteria.</title>
        <authorList>
            <person name="Saw J.H.W."/>
        </authorList>
    </citation>
    <scope>NUCLEOTIDE SEQUENCE [LARGE SCALE GENOMIC DNA]</scope>
    <source>
        <strain evidence="4">JH1073</strain>
    </source>
</reference>
<gene>
    <name evidence="2" type="ORF">GKO46_13820</name>
    <name evidence="3" type="ORF">GKO48_09255</name>
</gene>
<dbReference type="EMBL" id="WMBE01000008">
    <property type="protein sequence ID" value="MDG0868137.1"/>
    <property type="molecule type" value="Genomic_DNA"/>
</dbReference>